<gene>
    <name evidence="1" type="ORF">GYN19_10115</name>
</gene>
<keyword evidence="2" id="KW-1185">Reference proteome</keyword>
<dbReference type="RefSeq" id="WP_243915236.1">
    <property type="nucleotide sequence ID" value="NZ_JAAECY010000066.1"/>
</dbReference>
<accession>A0ABT0AP57</accession>
<protein>
    <submittedName>
        <fullName evidence="1">Uncharacterized protein</fullName>
    </submittedName>
</protein>
<proteinExistence type="predicted"/>
<evidence type="ECO:0000313" key="2">
    <source>
        <dbReference type="Proteomes" id="UP001522462"/>
    </source>
</evidence>
<organism evidence="1 2">
    <name type="scientific">Pseudolactococcus paracarnosus</name>
    <dbReference type="NCBI Taxonomy" id="2749962"/>
    <lineage>
        <taxon>Bacteria</taxon>
        <taxon>Bacillati</taxon>
        <taxon>Bacillota</taxon>
        <taxon>Bacilli</taxon>
        <taxon>Lactobacillales</taxon>
        <taxon>Streptococcaceae</taxon>
        <taxon>Pseudolactococcus</taxon>
    </lineage>
</organism>
<name>A0ABT0AP57_9LACT</name>
<reference evidence="1 2" key="1">
    <citation type="journal article" date="2022" name="Microbiol. Res.">
        <title>Comparative genome analysis, predicted lifestyle and antimicrobial strategies of Lactococcus carnosus and Lactococcus paracarnosus isolated from meat.</title>
        <authorList>
            <person name="Werum V."/>
            <person name="Ehrmann M."/>
            <person name="Vogel R."/>
            <person name="Hilgarth M."/>
        </authorList>
    </citation>
    <scope>NUCLEOTIDE SEQUENCE [LARGE SCALE GENOMIC DNA]</scope>
    <source>
        <strain evidence="1 2">TMW21897</strain>
    </source>
</reference>
<sequence>MEVNILKMIEDDKFFIGSYPDSFARGRFFTVEELVNSNYSKIEAEYL</sequence>
<dbReference type="EMBL" id="JAAEDA010000019">
    <property type="protein sequence ID" value="MCJ1978305.1"/>
    <property type="molecule type" value="Genomic_DNA"/>
</dbReference>
<dbReference type="Proteomes" id="UP001522462">
    <property type="component" value="Unassembled WGS sequence"/>
</dbReference>
<comment type="caution">
    <text evidence="1">The sequence shown here is derived from an EMBL/GenBank/DDBJ whole genome shotgun (WGS) entry which is preliminary data.</text>
</comment>
<evidence type="ECO:0000313" key="1">
    <source>
        <dbReference type="EMBL" id="MCJ1978305.1"/>
    </source>
</evidence>